<keyword evidence="3" id="KW-1185">Reference proteome</keyword>
<proteinExistence type="predicted"/>
<feature type="region of interest" description="Disordered" evidence="1">
    <location>
        <begin position="1"/>
        <end position="20"/>
    </location>
</feature>
<evidence type="ECO:0000313" key="2">
    <source>
        <dbReference type="EMBL" id="UXI69288.1"/>
    </source>
</evidence>
<organism evidence="2 3">
    <name type="scientific">Tahibacter amnicola</name>
    <dbReference type="NCBI Taxonomy" id="2976241"/>
    <lineage>
        <taxon>Bacteria</taxon>
        <taxon>Pseudomonadati</taxon>
        <taxon>Pseudomonadota</taxon>
        <taxon>Gammaproteobacteria</taxon>
        <taxon>Lysobacterales</taxon>
        <taxon>Rhodanobacteraceae</taxon>
        <taxon>Tahibacter</taxon>
    </lineage>
</organism>
<evidence type="ECO:0008006" key="4">
    <source>
        <dbReference type="Google" id="ProtNLM"/>
    </source>
</evidence>
<reference evidence="2" key="1">
    <citation type="submission" date="2022-09" db="EMBL/GenBank/DDBJ databases">
        <title>Tahibacter sp. nov., isolated from a fresh water.</title>
        <authorList>
            <person name="Baek J.H."/>
            <person name="Lee J.K."/>
            <person name="Kim J.M."/>
            <person name="Jeon C.O."/>
        </authorList>
    </citation>
    <scope>NUCLEOTIDE SEQUENCE</scope>
    <source>
        <strain evidence="2">W38</strain>
    </source>
</reference>
<accession>A0ABY6BGY8</accession>
<dbReference type="RefSeq" id="WP_261696246.1">
    <property type="nucleotide sequence ID" value="NZ_CP104694.1"/>
</dbReference>
<dbReference type="EMBL" id="CP104694">
    <property type="protein sequence ID" value="UXI69288.1"/>
    <property type="molecule type" value="Genomic_DNA"/>
</dbReference>
<evidence type="ECO:0000313" key="3">
    <source>
        <dbReference type="Proteomes" id="UP001064632"/>
    </source>
</evidence>
<evidence type="ECO:0000256" key="1">
    <source>
        <dbReference type="SAM" id="MobiDB-lite"/>
    </source>
</evidence>
<protein>
    <recommendedName>
        <fullName evidence="4">Carboxypeptidase regulatory-like domain-containing protein</fullName>
    </recommendedName>
</protein>
<dbReference type="Proteomes" id="UP001064632">
    <property type="component" value="Chromosome"/>
</dbReference>
<name>A0ABY6BGY8_9GAMM</name>
<gene>
    <name evidence="2" type="ORF">N4264_06465</name>
</gene>
<sequence>MPRKSKKGAGAEPAQIRAPQIRPTTFQTFPSVRIQANHVHSKMKFIGSKSRQFLVGSVFTAMLHLPAICNAQAIEFSGMTKYPNGKPIAGGTILVTELKQRPLQMPVAKILTRAVSDRDGHYKFRIESAKGDLHIELLGDNCEWLGGFVVIRKKDLAGPRTREVDIVSEAEACPKVTNCASTSE</sequence>